<reference evidence="7" key="1">
    <citation type="journal article" date="2019" name="Int. J. Syst. Evol. Microbiol.">
        <title>The Global Catalogue of Microorganisms (GCM) 10K type strain sequencing project: providing services to taxonomists for standard genome sequencing and annotation.</title>
        <authorList>
            <consortium name="The Broad Institute Genomics Platform"/>
            <consortium name="The Broad Institute Genome Sequencing Center for Infectious Disease"/>
            <person name="Wu L."/>
            <person name="Ma J."/>
        </authorList>
    </citation>
    <scope>NUCLEOTIDE SEQUENCE [LARGE SCALE GENOMIC DNA]</scope>
    <source>
        <strain evidence="7">KCTC 32239</strain>
    </source>
</reference>
<evidence type="ECO:0000313" key="6">
    <source>
        <dbReference type="EMBL" id="GGY86633.1"/>
    </source>
</evidence>
<dbReference type="Pfam" id="PF04357">
    <property type="entry name" value="TamB"/>
    <property type="match status" value="1"/>
</dbReference>
<dbReference type="InterPro" id="IPR007452">
    <property type="entry name" value="TamB_C"/>
</dbReference>
<dbReference type="PANTHER" id="PTHR36985">
    <property type="entry name" value="TRANSLOCATION AND ASSEMBLY MODULE SUBUNIT TAMB"/>
    <property type="match status" value="1"/>
</dbReference>
<dbReference type="EMBL" id="BMYZ01000004">
    <property type="protein sequence ID" value="GGY86633.1"/>
    <property type="molecule type" value="Genomic_DNA"/>
</dbReference>
<dbReference type="PANTHER" id="PTHR36985:SF1">
    <property type="entry name" value="TRANSLOCATION AND ASSEMBLY MODULE SUBUNIT TAMB"/>
    <property type="match status" value="1"/>
</dbReference>
<comment type="caution">
    <text evidence="6">The sequence shown here is derived from an EMBL/GenBank/DDBJ whole genome shotgun (WGS) entry which is preliminary data.</text>
</comment>
<name>A0ABQ3BA37_9GAMM</name>
<organism evidence="6 7">
    <name type="scientific">Cellvibrio zantedeschiae</name>
    <dbReference type="NCBI Taxonomy" id="1237077"/>
    <lineage>
        <taxon>Bacteria</taxon>
        <taxon>Pseudomonadati</taxon>
        <taxon>Pseudomonadota</taxon>
        <taxon>Gammaproteobacteria</taxon>
        <taxon>Cellvibrionales</taxon>
        <taxon>Cellvibrionaceae</taxon>
        <taxon>Cellvibrio</taxon>
    </lineage>
</organism>
<evidence type="ECO:0000259" key="5">
    <source>
        <dbReference type="Pfam" id="PF04357"/>
    </source>
</evidence>
<evidence type="ECO:0000313" key="7">
    <source>
        <dbReference type="Proteomes" id="UP000619761"/>
    </source>
</evidence>
<evidence type="ECO:0000256" key="2">
    <source>
        <dbReference type="ARBA" id="ARBA00022692"/>
    </source>
</evidence>
<keyword evidence="2" id="KW-0812">Transmembrane</keyword>
<dbReference type="Proteomes" id="UP000619761">
    <property type="component" value="Unassembled WGS sequence"/>
</dbReference>
<dbReference type="RefSeq" id="WP_189420972.1">
    <property type="nucleotide sequence ID" value="NZ_BMYZ01000004.1"/>
</dbReference>
<gene>
    <name evidence="6" type="ORF">GCM10011613_34740</name>
</gene>
<comment type="subcellular location">
    <subcellularLocation>
        <location evidence="1">Membrane</location>
        <topology evidence="1">Single-pass membrane protein</topology>
    </subcellularLocation>
</comment>
<protein>
    <recommendedName>
        <fullName evidence="5">Translocation and assembly module TamB C-terminal domain-containing protein</fullName>
    </recommendedName>
</protein>
<keyword evidence="7" id="KW-1185">Reference proteome</keyword>
<evidence type="ECO:0000256" key="3">
    <source>
        <dbReference type="ARBA" id="ARBA00022989"/>
    </source>
</evidence>
<evidence type="ECO:0000256" key="4">
    <source>
        <dbReference type="ARBA" id="ARBA00023136"/>
    </source>
</evidence>
<accession>A0ABQ3BA37</accession>
<proteinExistence type="predicted"/>
<sequence>MKLPRLNSFSRLKKYLIGFILFLSILIALLSSLMSTEVGSHWVVRKIANSLELKLGDLHGNLLSGLDVSSFSYQRDGVSVQGEKLSFRWQPSGLLYTSINVGSLSAEKIRIKLPPSKNEPEPENYQWPSLAQPVRIKLTKINLHDIQIQQGETLIPIASVTGSLGLGSFHLRAQDFSIANKQGQINLNGAMGLRYPYGLDLNADWQLKDKSISAETLVGRVKLGGDIKTLKLEQALSQPLVMKLTANISPALHQPKFSPTADINLVWSEQKLPAGWADYINFKVNTDPQSTSTPKQNLNGTTQGQVKIAGWLNAFKLNSQIQAATDANRLVLVGSAQGGFNEKDKVVSANIEKLSLLAQTNLDSDGSRDGSVNSNSIVLNGNIRGFKSWQWNLNVQSEHFNLNHIIENWPSDLQASMNVSGAYDPQQKNNLSNGLNLALKKINVQGDLRGLAVSARGQVDFDGTHWSSSDANLAIGANQILLKGKTGDELAVEWKIDAPLLAQIDPGIRGSIVSSGTITGDKANPRIHIKGQVNQFSWRDYAVQNLSLGLNPKADMQNYDLVLDASHVQLQAQHIARINVKGQGSLAQHSIQGRLESPDLGNADLTVNSSWENEIWRGKLQAFTLNIKKMPPWSLSSAAQIEINTQANKKSADLGKLCMTTTKISGQDQPMLCVAGQWNPAAGLKVESELTAVPVSQFQAWFKPEAILSGSLDGQLKLQTPPAKPMVMDAHLRTRDAKLIYQFQGGKVETYPLQKGTIDASIKNDQLSASMQMDWARYGQINADTKYSLKDKKIQGKFSAALNDLAPLESLLPFLNDVQGSASANITIAGTSDKPEVFGNIALNNGSANLPKLGLILRDASLQVSAQRAGPVHVEGQITSGDGTLMLRGDLQNPGTPQWSWQSNIYGANIRFIEQPQMTATLSPNLKLSANADAINLTGSTEIPWARAALKTLPSSATRVSSDVVVIENEQQLATAGAKKSIPFFTNIILYFGDDVRFKGFGLDTQLLGKVNVLKEENRQTFVTGFVAVGKGNYKAYGQDLVIERGRLIFQGPYDNPGLDIRATRLLDEGMAGLEIGGTLQHPKSSVFAIPAATDSQAMAMLLTGKKLSESSQADAYSLIGAISSLGMDNGEGMTSDIAHFFHIDEITVKADKGLDQSALWMGKYVTPKLFIRYIVGLFDQTFSLGVRYQLSEKLRLEAESGKNQSVDVIYKIER</sequence>
<keyword evidence="4" id="KW-0472">Membrane</keyword>
<feature type="domain" description="Translocation and assembly module TamB C-terminal" evidence="5">
    <location>
        <begin position="880"/>
        <end position="1214"/>
    </location>
</feature>
<evidence type="ECO:0000256" key="1">
    <source>
        <dbReference type="ARBA" id="ARBA00004167"/>
    </source>
</evidence>
<keyword evidence="3" id="KW-1133">Transmembrane helix</keyword>